<keyword evidence="2" id="KW-0812">Transmembrane</keyword>
<organism evidence="3 4">
    <name type="scientific">Roseovarius atlanticus</name>
    <dbReference type="NCBI Taxonomy" id="1641875"/>
    <lineage>
        <taxon>Bacteria</taxon>
        <taxon>Pseudomonadati</taxon>
        <taxon>Pseudomonadota</taxon>
        <taxon>Alphaproteobacteria</taxon>
        <taxon>Rhodobacterales</taxon>
        <taxon>Roseobacteraceae</taxon>
        <taxon>Roseovarius</taxon>
    </lineage>
</organism>
<dbReference type="PATRIC" id="fig|1641875.4.peg.3437"/>
<evidence type="ECO:0000313" key="4">
    <source>
        <dbReference type="Proteomes" id="UP000051295"/>
    </source>
</evidence>
<sequence>MTPVPSMHEEMHHDASEKKQREKPITAKNVDAMFECEEERTNPESNQKKDACARFPKAVFVIVVIIIMLSHLL</sequence>
<feature type="region of interest" description="Disordered" evidence="1">
    <location>
        <begin position="1"/>
        <end position="26"/>
    </location>
</feature>
<evidence type="ECO:0000256" key="2">
    <source>
        <dbReference type="SAM" id="Phobius"/>
    </source>
</evidence>
<keyword evidence="2" id="KW-0472">Membrane</keyword>
<keyword evidence="4" id="KW-1185">Reference proteome</keyword>
<comment type="caution">
    <text evidence="3">The sequence shown here is derived from an EMBL/GenBank/DDBJ whole genome shotgun (WGS) entry which is preliminary data.</text>
</comment>
<dbReference type="EMBL" id="LAXJ01000038">
    <property type="protein sequence ID" value="KRS10322.1"/>
    <property type="molecule type" value="Genomic_DNA"/>
</dbReference>
<evidence type="ECO:0000313" key="3">
    <source>
        <dbReference type="EMBL" id="KRS10322.1"/>
    </source>
</evidence>
<feature type="transmembrane region" description="Helical" evidence="2">
    <location>
        <begin position="55"/>
        <end position="72"/>
    </location>
</feature>
<dbReference type="AlphaFoldDB" id="A0A0T5NMW5"/>
<reference evidence="3 4" key="1">
    <citation type="submission" date="2015-04" db="EMBL/GenBank/DDBJ databases">
        <title>The draft genome sequence of Roseovarius sp.R12b.</title>
        <authorList>
            <person name="Li G."/>
            <person name="Lai Q."/>
            <person name="Shao Z."/>
            <person name="Yan P."/>
        </authorList>
    </citation>
    <scope>NUCLEOTIDE SEQUENCE [LARGE SCALE GENOMIC DNA]</scope>
    <source>
        <strain evidence="3 4">R12B</strain>
    </source>
</reference>
<proteinExistence type="predicted"/>
<name>A0A0T5NMW5_9RHOB</name>
<evidence type="ECO:0000256" key="1">
    <source>
        <dbReference type="SAM" id="MobiDB-lite"/>
    </source>
</evidence>
<feature type="compositionally biased region" description="Basic and acidic residues" evidence="1">
    <location>
        <begin position="7"/>
        <end position="25"/>
    </location>
</feature>
<gene>
    <name evidence="3" type="ORF">XM53_21760</name>
</gene>
<accession>A0A0T5NMW5</accession>
<protein>
    <submittedName>
        <fullName evidence="3">Uncharacterized protein</fullName>
    </submittedName>
</protein>
<dbReference type="Proteomes" id="UP000051295">
    <property type="component" value="Unassembled WGS sequence"/>
</dbReference>
<keyword evidence="2" id="KW-1133">Transmembrane helix</keyword>